<sequence length="146" mass="17372">MNPKPKKRILYGNASYKEIVHKNGYFVDKTHYIEKLEDIEDPVFLRPRRFGKSLWCNILECYYAINQKDDFEKLFGQTYIGRNPTPMKTSYVVLHLDFSVIEPDQSTAVMEENFNHECNLCMDVILELYKQWFQERISIDMNKSAT</sequence>
<dbReference type="EMBL" id="ATBP01001620">
    <property type="protein sequence ID" value="ETR66990.1"/>
    <property type="molecule type" value="Genomic_DNA"/>
</dbReference>
<organism evidence="2 3">
    <name type="scientific">Candidatus Magnetoglobus multicellularis str. Araruama</name>
    <dbReference type="NCBI Taxonomy" id="890399"/>
    <lineage>
        <taxon>Bacteria</taxon>
        <taxon>Pseudomonadati</taxon>
        <taxon>Thermodesulfobacteriota</taxon>
        <taxon>Desulfobacteria</taxon>
        <taxon>Desulfobacterales</taxon>
        <taxon>Desulfobacteraceae</taxon>
        <taxon>Candidatus Magnetoglobus</taxon>
    </lineage>
</organism>
<dbReference type="Proteomes" id="UP000189670">
    <property type="component" value="Unassembled WGS sequence"/>
</dbReference>
<dbReference type="InterPro" id="IPR018631">
    <property type="entry name" value="AAA-ATPase-like_dom"/>
</dbReference>
<protein>
    <recommendedName>
        <fullName evidence="1">AAA-ATPase-like domain-containing protein</fullName>
    </recommendedName>
</protein>
<feature type="non-terminal residue" evidence="2">
    <location>
        <position position="146"/>
    </location>
</feature>
<proteinExistence type="predicted"/>
<accession>A0A1V1NWN3</accession>
<reference evidence="3" key="1">
    <citation type="submission" date="2012-11" db="EMBL/GenBank/DDBJ databases">
        <authorList>
            <person name="Lucero-Rivera Y.E."/>
            <person name="Tovar-Ramirez D."/>
        </authorList>
    </citation>
    <scope>NUCLEOTIDE SEQUENCE [LARGE SCALE GENOMIC DNA]</scope>
    <source>
        <strain evidence="3">Araruama</strain>
    </source>
</reference>
<evidence type="ECO:0000313" key="2">
    <source>
        <dbReference type="EMBL" id="ETR66990.1"/>
    </source>
</evidence>
<evidence type="ECO:0000259" key="1">
    <source>
        <dbReference type="Pfam" id="PF09820"/>
    </source>
</evidence>
<comment type="caution">
    <text evidence="2">The sequence shown here is derived from an EMBL/GenBank/DDBJ whole genome shotgun (WGS) entry which is preliminary data.</text>
</comment>
<dbReference type="PANTHER" id="PTHR34825">
    <property type="entry name" value="CONSERVED PROTEIN, WITH A WEAK D-GALACTARATE DEHYDRATASE/ALTRONATE HYDROLASE DOMAIN"/>
    <property type="match status" value="1"/>
</dbReference>
<name>A0A1V1NWN3_9BACT</name>
<gene>
    <name evidence="2" type="ORF">OMM_12094</name>
</gene>
<dbReference type="AlphaFoldDB" id="A0A1V1NWN3"/>
<dbReference type="Pfam" id="PF09820">
    <property type="entry name" value="AAA-ATPase_like"/>
    <property type="match status" value="1"/>
</dbReference>
<evidence type="ECO:0000313" key="3">
    <source>
        <dbReference type="Proteomes" id="UP000189670"/>
    </source>
</evidence>
<feature type="domain" description="AAA-ATPase-like" evidence="1">
    <location>
        <begin position="11"/>
        <end position="131"/>
    </location>
</feature>
<dbReference type="PANTHER" id="PTHR34825:SF2">
    <property type="entry name" value="AAA-ATPASE-LIKE DOMAIN-CONTAINING PROTEIN"/>
    <property type="match status" value="1"/>
</dbReference>